<dbReference type="GO" id="GO:0048046">
    <property type="term" value="C:apoplast"/>
    <property type="evidence" value="ECO:0007669"/>
    <property type="project" value="TreeGrafter"/>
</dbReference>
<gene>
    <name evidence="10" type="primary">LOC110776968</name>
</gene>
<dbReference type="Gene3D" id="3.20.20.300">
    <property type="entry name" value="Glycoside hydrolase, family 3, N-terminal domain"/>
    <property type="match status" value="1"/>
</dbReference>
<feature type="domain" description="Fibronectin type III-like" evidence="8">
    <location>
        <begin position="691"/>
        <end position="760"/>
    </location>
</feature>
<dbReference type="PRINTS" id="PR00133">
    <property type="entry name" value="GLHYDRLASE3"/>
</dbReference>
<name>A0A9R0HUX6_SPIOL</name>
<keyword evidence="3 7" id="KW-0732">Signal</keyword>
<dbReference type="GO" id="GO:0009044">
    <property type="term" value="F:xylan 1,4-beta-xylosidase activity"/>
    <property type="evidence" value="ECO:0000318"/>
    <property type="project" value="GO_Central"/>
</dbReference>
<evidence type="ECO:0000256" key="4">
    <source>
        <dbReference type="ARBA" id="ARBA00022801"/>
    </source>
</evidence>
<dbReference type="PANTHER" id="PTHR42721">
    <property type="entry name" value="SUGAR HYDROLASE-RELATED"/>
    <property type="match status" value="1"/>
</dbReference>
<protein>
    <submittedName>
        <fullName evidence="10">Beta-D-xylosidase 1</fullName>
    </submittedName>
</protein>
<feature type="signal peptide" evidence="7">
    <location>
        <begin position="1"/>
        <end position="29"/>
    </location>
</feature>
<keyword evidence="2" id="KW-0964">Secreted</keyword>
<dbReference type="SMART" id="SM01217">
    <property type="entry name" value="Fn3_like"/>
    <property type="match status" value="1"/>
</dbReference>
<evidence type="ECO:0000256" key="2">
    <source>
        <dbReference type="ARBA" id="ARBA00022525"/>
    </source>
</evidence>
<dbReference type="Gene3D" id="2.60.40.10">
    <property type="entry name" value="Immunoglobulins"/>
    <property type="match status" value="1"/>
</dbReference>
<sequence length="772" mass="84020">MSSRNNNHYYLCFFLGLLLFLSLCAEVRAAPLACDPNNGLTRTLLFCRANLPIRVRVQDLIRRLTLQEKVKLLVNNAAPVPRLGLGGYEWWSEALHGVSNVGPGTKFQGAFPAATSFPQVITTAASFNASLWEAIGQVVSDEARAMYNGGTAGLTYWSPNVNIFRDPRWGRGQETPGEDPTLVAQYASSYVRGLQGMYNKNRLKVAACCKHYTAYDLDNWNGVDRFHFNAKVSKQDLEDTYNVPFKSCVQQGRVASVMCSYNQVNGKPTCADTDLLKNTIRGQWRLNGYIVSDCDSVGVLYDDQHYTRTPEEAAAMTIKAGLDLDCGPFLAVHTEAAVGKGLLTEADVNQALTNTFTVQMRLGMFDGPAQPFGHLGPKDVCSPAHQDLALQAARQGIVLLQNRARSLPLSAARHRNIAVIGPNADATVTMIGNYAGVACGYTSPLQGISRYAKTVHQAGCIGVACNNNQQFGAAIAAAAHADATVLVMGLDQSIEAEFRDRTSVLLPGHQQELISQVARASRGPTILVLMCGGPVDVTFAKNDPKISAILWVGYPGQAGGTAIADIIFGTHNPGGKLPNTWYPQEYVAKIAMTDLAMRANPSHGYPGRTYRFYRGPVVFPFGFGLSYTRFTQSLAQAPNKAMVPLANQFTSSNISSMNLNALRVLHTKCDNTPSLSLHIDVKNEGKVDGTHTVLVYSTPPDVIKSPEKHLIAFKRVHVGAGSTQRVRMNIHVCTHLSRADEFGIRRIPIGQHTLHIGDDLKHDLSLHVDIGQ</sequence>
<feature type="chain" id="PRO_5040275915" evidence="7">
    <location>
        <begin position="30"/>
        <end position="772"/>
    </location>
</feature>
<dbReference type="SUPFAM" id="SSF52279">
    <property type="entry name" value="Beta-D-glucan exohydrolase, C-terminal domain"/>
    <property type="match status" value="1"/>
</dbReference>
<dbReference type="InterPro" id="IPR036881">
    <property type="entry name" value="Glyco_hydro_3_C_sf"/>
</dbReference>
<evidence type="ECO:0000313" key="9">
    <source>
        <dbReference type="Proteomes" id="UP000813463"/>
    </source>
</evidence>
<dbReference type="InterPro" id="IPR017853">
    <property type="entry name" value="GH"/>
</dbReference>
<dbReference type="GeneID" id="110776968"/>
<dbReference type="InterPro" id="IPR044993">
    <property type="entry name" value="BXL"/>
</dbReference>
<evidence type="ECO:0000256" key="5">
    <source>
        <dbReference type="ARBA" id="ARBA00023180"/>
    </source>
</evidence>
<dbReference type="GO" id="GO:0046556">
    <property type="term" value="F:alpha-L-arabinofuranosidase activity"/>
    <property type="evidence" value="ECO:0000318"/>
    <property type="project" value="GO_Central"/>
</dbReference>
<keyword evidence="4" id="KW-0378">Hydrolase</keyword>
<dbReference type="InterPro" id="IPR002772">
    <property type="entry name" value="Glyco_hydro_3_C"/>
</dbReference>
<evidence type="ECO:0000313" key="10">
    <source>
        <dbReference type="RefSeq" id="XP_021837230.1"/>
    </source>
</evidence>
<proteinExistence type="predicted"/>
<dbReference type="OrthoDB" id="47059at2759"/>
<evidence type="ECO:0000256" key="7">
    <source>
        <dbReference type="SAM" id="SignalP"/>
    </source>
</evidence>
<dbReference type="SMR" id="A0A9R0HUX6"/>
<keyword evidence="5" id="KW-0325">Glycoprotein</keyword>
<evidence type="ECO:0000256" key="6">
    <source>
        <dbReference type="ARBA" id="ARBA00023295"/>
    </source>
</evidence>
<reference evidence="9" key="1">
    <citation type="journal article" date="2021" name="Nat. Commun.">
        <title>Genomic analyses provide insights into spinach domestication and the genetic basis of agronomic traits.</title>
        <authorList>
            <person name="Cai X."/>
            <person name="Sun X."/>
            <person name="Xu C."/>
            <person name="Sun H."/>
            <person name="Wang X."/>
            <person name="Ge C."/>
            <person name="Zhang Z."/>
            <person name="Wang Q."/>
            <person name="Fei Z."/>
            <person name="Jiao C."/>
            <person name="Wang Q."/>
        </authorList>
    </citation>
    <scope>NUCLEOTIDE SEQUENCE [LARGE SCALE GENOMIC DNA]</scope>
    <source>
        <strain evidence="9">cv. Varoflay</strain>
    </source>
</reference>
<dbReference type="Gene3D" id="3.40.50.1700">
    <property type="entry name" value="Glycoside hydrolase family 3 C-terminal domain"/>
    <property type="match status" value="1"/>
</dbReference>
<dbReference type="Pfam" id="PF00933">
    <property type="entry name" value="Glyco_hydro_3"/>
    <property type="match status" value="1"/>
</dbReference>
<dbReference type="GO" id="GO:0045493">
    <property type="term" value="P:xylan catabolic process"/>
    <property type="evidence" value="ECO:0000318"/>
    <property type="project" value="GO_Central"/>
</dbReference>
<dbReference type="InterPro" id="IPR026891">
    <property type="entry name" value="Fn3-like"/>
</dbReference>
<accession>A0A9R0HUX6</accession>
<organism evidence="9 10">
    <name type="scientific">Spinacia oleracea</name>
    <name type="common">Spinach</name>
    <dbReference type="NCBI Taxonomy" id="3562"/>
    <lineage>
        <taxon>Eukaryota</taxon>
        <taxon>Viridiplantae</taxon>
        <taxon>Streptophyta</taxon>
        <taxon>Embryophyta</taxon>
        <taxon>Tracheophyta</taxon>
        <taxon>Spermatophyta</taxon>
        <taxon>Magnoliopsida</taxon>
        <taxon>eudicotyledons</taxon>
        <taxon>Gunneridae</taxon>
        <taxon>Pentapetalae</taxon>
        <taxon>Caryophyllales</taxon>
        <taxon>Chenopodiaceae</taxon>
        <taxon>Chenopodioideae</taxon>
        <taxon>Anserineae</taxon>
        <taxon>Spinacia</taxon>
    </lineage>
</organism>
<evidence type="ECO:0000256" key="3">
    <source>
        <dbReference type="ARBA" id="ARBA00022729"/>
    </source>
</evidence>
<comment type="subcellular location">
    <subcellularLocation>
        <location evidence="1">Secreted</location>
    </subcellularLocation>
</comment>
<dbReference type="SUPFAM" id="SSF51445">
    <property type="entry name" value="(Trans)glycosidases"/>
    <property type="match status" value="1"/>
</dbReference>
<evidence type="ECO:0000259" key="8">
    <source>
        <dbReference type="SMART" id="SM01217"/>
    </source>
</evidence>
<dbReference type="KEGG" id="soe:110776968"/>
<reference evidence="10" key="2">
    <citation type="submission" date="2025-08" db="UniProtKB">
        <authorList>
            <consortium name="RefSeq"/>
        </authorList>
    </citation>
    <scope>IDENTIFICATION</scope>
    <source>
        <tissue evidence="10">Leaf</tissue>
    </source>
</reference>
<dbReference type="Pfam" id="PF14310">
    <property type="entry name" value="Fn3-like"/>
    <property type="match status" value="1"/>
</dbReference>
<dbReference type="FunFam" id="3.40.50.1700:FF:000001">
    <property type="entry name" value="probable beta-D-xylosidase 2"/>
    <property type="match status" value="1"/>
</dbReference>
<dbReference type="PANTHER" id="PTHR42721:SF8">
    <property type="entry name" value="BETA-D-XYLOSIDASE 1"/>
    <property type="match status" value="1"/>
</dbReference>
<dbReference type="FunFam" id="3.20.20.300:FF:000004">
    <property type="entry name" value="probable beta-D-xylosidase 7"/>
    <property type="match status" value="1"/>
</dbReference>
<dbReference type="GO" id="GO:0031222">
    <property type="term" value="P:arabinan catabolic process"/>
    <property type="evidence" value="ECO:0000318"/>
    <property type="project" value="GO_Central"/>
</dbReference>
<dbReference type="Proteomes" id="UP000813463">
    <property type="component" value="Chromosome 3"/>
</dbReference>
<keyword evidence="6" id="KW-0326">Glycosidase</keyword>
<dbReference type="InterPro" id="IPR001764">
    <property type="entry name" value="Glyco_hydro_3_N"/>
</dbReference>
<dbReference type="RefSeq" id="XP_021837230.1">
    <property type="nucleotide sequence ID" value="XM_021981538.2"/>
</dbReference>
<dbReference type="InterPro" id="IPR013783">
    <property type="entry name" value="Ig-like_fold"/>
</dbReference>
<dbReference type="AlphaFoldDB" id="A0A9R0HUX6"/>
<evidence type="ECO:0000256" key="1">
    <source>
        <dbReference type="ARBA" id="ARBA00004613"/>
    </source>
</evidence>
<keyword evidence="9" id="KW-1185">Reference proteome</keyword>
<dbReference type="InterPro" id="IPR036962">
    <property type="entry name" value="Glyco_hydro_3_N_sf"/>
</dbReference>
<dbReference type="Pfam" id="PF01915">
    <property type="entry name" value="Glyco_hydro_3_C"/>
    <property type="match status" value="1"/>
</dbReference>